<feature type="region of interest" description="Disordered" evidence="1">
    <location>
        <begin position="135"/>
        <end position="159"/>
    </location>
</feature>
<gene>
    <name evidence="2" type="ORF">HXX76_004551</name>
</gene>
<organism evidence="2 3">
    <name type="scientific">Chlamydomonas incerta</name>
    <dbReference type="NCBI Taxonomy" id="51695"/>
    <lineage>
        <taxon>Eukaryota</taxon>
        <taxon>Viridiplantae</taxon>
        <taxon>Chlorophyta</taxon>
        <taxon>core chlorophytes</taxon>
        <taxon>Chlorophyceae</taxon>
        <taxon>CS clade</taxon>
        <taxon>Chlamydomonadales</taxon>
        <taxon>Chlamydomonadaceae</taxon>
        <taxon>Chlamydomonas</taxon>
    </lineage>
</organism>
<feature type="region of interest" description="Disordered" evidence="1">
    <location>
        <begin position="529"/>
        <end position="622"/>
    </location>
</feature>
<dbReference type="Proteomes" id="UP000650467">
    <property type="component" value="Unassembled WGS sequence"/>
</dbReference>
<protein>
    <submittedName>
        <fullName evidence="2">Uncharacterized protein</fullName>
    </submittedName>
</protein>
<feature type="compositionally biased region" description="Low complexity" evidence="1">
    <location>
        <begin position="207"/>
        <end position="237"/>
    </location>
</feature>
<feature type="region of interest" description="Disordered" evidence="1">
    <location>
        <begin position="1532"/>
        <end position="1556"/>
    </location>
</feature>
<feature type="region of interest" description="Disordered" evidence="1">
    <location>
        <begin position="43"/>
        <end position="67"/>
    </location>
</feature>
<feature type="compositionally biased region" description="Low complexity" evidence="1">
    <location>
        <begin position="245"/>
        <end position="257"/>
    </location>
</feature>
<dbReference type="EMBL" id="JAEHOC010000008">
    <property type="protein sequence ID" value="KAG2439187.1"/>
    <property type="molecule type" value="Genomic_DNA"/>
</dbReference>
<feature type="compositionally biased region" description="Low complexity" evidence="1">
    <location>
        <begin position="1202"/>
        <end position="1223"/>
    </location>
</feature>
<keyword evidence="3" id="KW-1185">Reference proteome</keyword>
<feature type="compositionally biased region" description="Low complexity" evidence="1">
    <location>
        <begin position="1442"/>
        <end position="1452"/>
    </location>
</feature>
<feature type="compositionally biased region" description="Low complexity" evidence="1">
    <location>
        <begin position="548"/>
        <end position="573"/>
    </location>
</feature>
<feature type="compositionally biased region" description="Low complexity" evidence="1">
    <location>
        <begin position="595"/>
        <end position="617"/>
    </location>
</feature>
<reference evidence="2" key="1">
    <citation type="journal article" date="2020" name="bioRxiv">
        <title>Comparative genomics of Chlamydomonas.</title>
        <authorList>
            <person name="Craig R.J."/>
            <person name="Hasan A.R."/>
            <person name="Ness R.W."/>
            <person name="Keightley P.D."/>
        </authorList>
    </citation>
    <scope>NUCLEOTIDE SEQUENCE</scope>
    <source>
        <strain evidence="2">SAG 7.73</strain>
    </source>
</reference>
<feature type="region of interest" description="Disordered" evidence="1">
    <location>
        <begin position="1"/>
        <end position="30"/>
    </location>
</feature>
<feature type="region of interest" description="Disordered" evidence="1">
    <location>
        <begin position="1426"/>
        <end position="1452"/>
    </location>
</feature>
<proteinExistence type="predicted"/>
<evidence type="ECO:0000313" key="3">
    <source>
        <dbReference type="Proteomes" id="UP000650467"/>
    </source>
</evidence>
<feature type="compositionally biased region" description="Low complexity" evidence="1">
    <location>
        <begin position="300"/>
        <end position="319"/>
    </location>
</feature>
<feature type="compositionally biased region" description="Low complexity" evidence="1">
    <location>
        <begin position="1426"/>
        <end position="1435"/>
    </location>
</feature>
<dbReference type="OrthoDB" id="550860at2759"/>
<evidence type="ECO:0000256" key="1">
    <source>
        <dbReference type="SAM" id="MobiDB-lite"/>
    </source>
</evidence>
<accession>A0A835T8U4</accession>
<feature type="compositionally biased region" description="Gly residues" evidence="1">
    <location>
        <begin position="1224"/>
        <end position="1234"/>
    </location>
</feature>
<feature type="region of interest" description="Disordered" evidence="1">
    <location>
        <begin position="195"/>
        <end position="328"/>
    </location>
</feature>
<sequence length="1570" mass="157621">MSRQGRLASAGERPRPEAQPSARPAVGQARPCTARSLVAVRAEAAGGAGTAPARPPPPSPPAHAAAQAPAAAAASLATASELLSAIHRCGSVAELRGALQRGQAAGCLTNAHCIALLARLVALAQAQAQTPAVAGGPAAAGAASPSAAPRSRVPKEARQLGQELWRRLQPHRATLSPALQAVLDQAQAALQLGEQNRRPQVQAEAKAQAAGPRQEQAPRPQAPRQQQGQQQGQEAGQSRGKKPQVRAQPAPPAQEAHAGLEVANGSVARGPLRPAPAPAAAASHLQSEAQAEGQKRPKQQRQQQQERQQQAPGAGPAAATASTQHADVPAATTSAAAVAPAAMAATSPLQAPTAANRVDAAAAGDAAGASAPPAADGTAALAAALQLGWQALQKQQQEPPPAASSGDAGVASSSGSGSVDLTALEAVLQTQPAASMALSDIAEVLQLLGALRLMPRHVWLCGARDTLRAAVADAQAQLVAARAAGQQEGAGVREAVEAGEALLRQNDLRALLEAVEELMVMCWEADAGGHTPPPASAESGSGSGRGSGNEQAQSQAQAPAAAAVVAAAEASSPDAPGPVPSAADSPVTSARTSSAPAGGALEAAAHEPAAAQPQPQEDPLWEEPAPEEPLAALRRLQALMQAAQRAAGGAAGPVLTGCLADDGGDAAAALDDLQQLLEREAAAALLLPAQPQPQRLEQVEQATQQQGARVPVLAPLRLACMLDAARALQPQLPAALLAPAARLMVASLVRGGGGEAGTTGAGAGAGSAQEHLAALLSACAAARYVPPAHLLDKLASLAFPAQPHQHQQQPQRQGAYVRALHECGEGLSRLGHRLNAQRFSSWADVAAAAPRQLSGRQLLQFMAACLDRRTLIRADAAVAGGATASGAAAILAAVLEVPSRLAQLSAAETAATVAAFAAQQGVRLSADGATALVRHLTPRLTQLQPGQLAVLLPALGAAGALGAAAPDAAAAESFLAAHSAALQPSAELLQPASELLPLLRAYADLQYRPPPLLLLGLALGLEGSLVSSPLPAALSALHLLLCRLRMPPNEGLATAVRDALLPRLMVAATAPAAPLAPQQGAAPSSAAPPPSTSASAAATAASPGLTTAQKLEALDVLVAARVRPHPAQLAALLDVGMTLPAAGSGSGSSSRLAGLTGRQLTRLLWLCVAFRALPSWRFMGEWLQAAAEVLRQAVDATPAPPSHTTTSATASSGDGDGDSANNSSGGGGGGEGAGGVSPRCLVRMGWCLSQMGLRPEPAWQAEYHAALLPALPALDLEALSLAATSVLALRSRPGAEWLEAWMRAALGRLEAPGVAAAELDGASAARLLHFAAAAEAPVTRDWMQSFFLHTLHLVEASPAASTPAPTTSAAAGAGAGAAGRRAAFTADQLALTLRGLAALGYRPPQPWLEAALEALRRAAAVAVATAETSSSPSDADGGGRSSSGSSSSSSLSPACYPVALSALGRLAPDVAAELGPGSVVEALVRAAHEQRERFGELELTWLLETLEQSYSGYRLPPAAAANLAAALRRRQAGDAGESEAGGRGEGSGQGGEGDVAGSLADAVSAVWLAW</sequence>
<feature type="region of interest" description="Disordered" evidence="1">
    <location>
        <begin position="1077"/>
        <end position="1100"/>
    </location>
</feature>
<feature type="region of interest" description="Disordered" evidence="1">
    <location>
        <begin position="1197"/>
        <end position="1234"/>
    </location>
</feature>
<feature type="compositionally biased region" description="Low complexity" evidence="1">
    <location>
        <begin position="268"/>
        <end position="292"/>
    </location>
</feature>
<feature type="compositionally biased region" description="Gly residues" evidence="1">
    <location>
        <begin position="1539"/>
        <end position="1554"/>
    </location>
</feature>
<comment type="caution">
    <text evidence="2">The sequence shown here is derived from an EMBL/GenBank/DDBJ whole genome shotgun (WGS) entry which is preliminary data.</text>
</comment>
<name>A0A835T8U4_CHLIN</name>
<evidence type="ECO:0000313" key="2">
    <source>
        <dbReference type="EMBL" id="KAG2439187.1"/>
    </source>
</evidence>
<feature type="compositionally biased region" description="Low complexity" evidence="1">
    <location>
        <begin position="135"/>
        <end position="151"/>
    </location>
</feature>
<feature type="region of interest" description="Disordered" evidence="1">
    <location>
        <begin position="392"/>
        <end position="414"/>
    </location>
</feature>